<proteinExistence type="predicted"/>
<evidence type="ECO:0000313" key="1">
    <source>
        <dbReference type="EMBL" id="MFC4820071.1"/>
    </source>
</evidence>
<dbReference type="EMBL" id="JBHSHD010000006">
    <property type="protein sequence ID" value="MFC4820071.1"/>
    <property type="molecule type" value="Genomic_DNA"/>
</dbReference>
<keyword evidence="2" id="KW-1185">Reference proteome</keyword>
<evidence type="ECO:0008006" key="3">
    <source>
        <dbReference type="Google" id="ProtNLM"/>
    </source>
</evidence>
<accession>A0ABV9QTD1</accession>
<gene>
    <name evidence="1" type="ORF">ACFO6Q_07040</name>
</gene>
<comment type="caution">
    <text evidence="1">The sequence shown here is derived from an EMBL/GenBank/DDBJ whole genome shotgun (WGS) entry which is preliminary data.</text>
</comment>
<name>A0ABV9QTD1_9GAMM</name>
<protein>
    <recommendedName>
        <fullName evidence="3">RsbT co-antagonist protein RsbRD N-terminal domain-containing protein</fullName>
    </recommendedName>
</protein>
<organism evidence="1 2">
    <name type="scientific">Dokdonella ginsengisoli</name>
    <dbReference type="NCBI Taxonomy" id="363846"/>
    <lineage>
        <taxon>Bacteria</taxon>
        <taxon>Pseudomonadati</taxon>
        <taxon>Pseudomonadota</taxon>
        <taxon>Gammaproteobacteria</taxon>
        <taxon>Lysobacterales</taxon>
        <taxon>Rhodanobacteraceae</taxon>
        <taxon>Dokdonella</taxon>
    </lineage>
</organism>
<dbReference type="RefSeq" id="WP_380019894.1">
    <property type="nucleotide sequence ID" value="NZ_JBHSHD010000006.1"/>
</dbReference>
<dbReference type="Proteomes" id="UP001595886">
    <property type="component" value="Unassembled WGS sequence"/>
</dbReference>
<reference evidence="2" key="1">
    <citation type="journal article" date="2019" name="Int. J. Syst. Evol. Microbiol.">
        <title>The Global Catalogue of Microorganisms (GCM) 10K type strain sequencing project: providing services to taxonomists for standard genome sequencing and annotation.</title>
        <authorList>
            <consortium name="The Broad Institute Genomics Platform"/>
            <consortium name="The Broad Institute Genome Sequencing Center for Infectious Disease"/>
            <person name="Wu L."/>
            <person name="Ma J."/>
        </authorList>
    </citation>
    <scope>NUCLEOTIDE SEQUENCE [LARGE SCALE GENOMIC DNA]</scope>
    <source>
        <strain evidence="2">CCUG 30340</strain>
    </source>
</reference>
<evidence type="ECO:0000313" key="2">
    <source>
        <dbReference type="Proteomes" id="UP001595886"/>
    </source>
</evidence>
<sequence>MINELMEKIYSLFLLDGEDRVPWIEEYLGGVDRPNISSDDRRNELNIYKGIFSNKNRSDFESIYLGLRRLIKGKSYDSSHDFLAAMRFLQQVVSVALWKYGLEVGATMEDFAREFDRLDVPEERIRLYESLQ</sequence>